<dbReference type="GO" id="GO:0043190">
    <property type="term" value="C:ATP-binding cassette (ABC) transporter complex"/>
    <property type="evidence" value="ECO:0007669"/>
    <property type="project" value="InterPro"/>
</dbReference>
<evidence type="ECO:0000256" key="1">
    <source>
        <dbReference type="ARBA" id="ARBA00004141"/>
    </source>
</evidence>
<dbReference type="AlphaFoldDB" id="A0A1I3CZ14"/>
<dbReference type="Proteomes" id="UP000199518">
    <property type="component" value="Unassembled WGS sequence"/>
</dbReference>
<accession>A0A1I3CZ14</accession>
<dbReference type="InterPro" id="IPR051784">
    <property type="entry name" value="Nod_factor_ABC_transporter"/>
</dbReference>
<evidence type="ECO:0000313" key="7">
    <source>
        <dbReference type="EMBL" id="SFH79705.1"/>
    </source>
</evidence>
<dbReference type="EMBL" id="FOQD01000003">
    <property type="protein sequence ID" value="SFH79705.1"/>
    <property type="molecule type" value="Genomic_DNA"/>
</dbReference>
<feature type="transmembrane region" description="Helical" evidence="5">
    <location>
        <begin position="195"/>
        <end position="219"/>
    </location>
</feature>
<evidence type="ECO:0000256" key="2">
    <source>
        <dbReference type="ARBA" id="ARBA00022692"/>
    </source>
</evidence>
<evidence type="ECO:0000256" key="4">
    <source>
        <dbReference type="ARBA" id="ARBA00023136"/>
    </source>
</evidence>
<organism evidence="7 8">
    <name type="scientific">Planctomicrobium piriforme</name>
    <dbReference type="NCBI Taxonomy" id="1576369"/>
    <lineage>
        <taxon>Bacteria</taxon>
        <taxon>Pseudomonadati</taxon>
        <taxon>Planctomycetota</taxon>
        <taxon>Planctomycetia</taxon>
        <taxon>Planctomycetales</taxon>
        <taxon>Planctomycetaceae</taxon>
        <taxon>Planctomicrobium</taxon>
    </lineage>
</organism>
<dbReference type="Pfam" id="PF01061">
    <property type="entry name" value="ABC2_membrane"/>
    <property type="match status" value="1"/>
</dbReference>
<dbReference type="InterPro" id="IPR000412">
    <property type="entry name" value="ABC_2_transport"/>
</dbReference>
<reference evidence="8" key="1">
    <citation type="submission" date="2016-10" db="EMBL/GenBank/DDBJ databases">
        <authorList>
            <person name="Varghese N."/>
            <person name="Submissions S."/>
        </authorList>
    </citation>
    <scope>NUCLEOTIDE SEQUENCE [LARGE SCALE GENOMIC DNA]</scope>
    <source>
        <strain evidence="8">DSM 26348</strain>
    </source>
</reference>
<evidence type="ECO:0000256" key="3">
    <source>
        <dbReference type="ARBA" id="ARBA00022989"/>
    </source>
</evidence>
<dbReference type="GO" id="GO:0140359">
    <property type="term" value="F:ABC-type transporter activity"/>
    <property type="evidence" value="ECO:0007669"/>
    <property type="project" value="InterPro"/>
</dbReference>
<dbReference type="PANTHER" id="PTHR43229:SF2">
    <property type="entry name" value="NODULATION PROTEIN J"/>
    <property type="match status" value="1"/>
</dbReference>
<feature type="transmembrane region" description="Helical" evidence="5">
    <location>
        <begin position="159"/>
        <end position="183"/>
    </location>
</feature>
<comment type="subcellular location">
    <subcellularLocation>
        <location evidence="5">Cell membrane</location>
        <topology evidence="5">Multi-pass membrane protein</topology>
    </subcellularLocation>
    <subcellularLocation>
        <location evidence="1">Membrane</location>
        <topology evidence="1">Multi-pass membrane protein</topology>
    </subcellularLocation>
</comment>
<feature type="transmembrane region" description="Helical" evidence="5">
    <location>
        <begin position="74"/>
        <end position="96"/>
    </location>
</feature>
<feature type="transmembrane region" description="Helical" evidence="5">
    <location>
        <begin position="117"/>
        <end position="139"/>
    </location>
</feature>
<name>A0A1I3CZ14_9PLAN</name>
<comment type="similarity">
    <text evidence="5">Belongs to the ABC-2 integral membrane protein family.</text>
</comment>
<feature type="transmembrane region" description="Helical" evidence="5">
    <location>
        <begin position="43"/>
        <end position="62"/>
    </location>
</feature>
<evidence type="ECO:0000259" key="6">
    <source>
        <dbReference type="PROSITE" id="PS51012"/>
    </source>
</evidence>
<protein>
    <recommendedName>
        <fullName evidence="5">Transport permease protein</fullName>
    </recommendedName>
</protein>
<dbReference type="InterPro" id="IPR047817">
    <property type="entry name" value="ABC2_TM_bact-type"/>
</dbReference>
<dbReference type="PIRSF" id="PIRSF006648">
    <property type="entry name" value="DrrB"/>
    <property type="match status" value="1"/>
</dbReference>
<dbReference type="PROSITE" id="PS51012">
    <property type="entry name" value="ABC_TM2"/>
    <property type="match status" value="1"/>
</dbReference>
<feature type="domain" description="ABC transmembrane type-2" evidence="6">
    <location>
        <begin position="34"/>
        <end position="277"/>
    </location>
</feature>
<dbReference type="OrthoDB" id="9788252at2"/>
<gene>
    <name evidence="7" type="ORF">SAMN05421753_10322</name>
</gene>
<keyword evidence="8" id="KW-1185">Reference proteome</keyword>
<feature type="transmembrane region" description="Helical" evidence="5">
    <location>
        <begin position="251"/>
        <end position="273"/>
    </location>
</feature>
<keyword evidence="3 5" id="KW-1133">Transmembrane helix</keyword>
<keyword evidence="5" id="KW-1003">Cell membrane</keyword>
<keyword evidence="2 5" id="KW-0812">Transmembrane</keyword>
<dbReference type="PANTHER" id="PTHR43229">
    <property type="entry name" value="NODULATION PROTEIN J"/>
    <property type="match status" value="1"/>
</dbReference>
<dbReference type="InterPro" id="IPR013525">
    <property type="entry name" value="ABC2_TM"/>
</dbReference>
<evidence type="ECO:0000256" key="5">
    <source>
        <dbReference type="RuleBase" id="RU361157"/>
    </source>
</evidence>
<dbReference type="STRING" id="1576369.SAMN05421753_10322"/>
<keyword evidence="4 5" id="KW-0472">Membrane</keyword>
<dbReference type="RefSeq" id="WP_092048059.1">
    <property type="nucleotide sequence ID" value="NZ_FOQD01000003.1"/>
</dbReference>
<proteinExistence type="inferred from homology"/>
<keyword evidence="5" id="KW-0813">Transport</keyword>
<evidence type="ECO:0000313" key="8">
    <source>
        <dbReference type="Proteomes" id="UP000199518"/>
    </source>
</evidence>
<sequence>MNNAPSIPQPKNAWLWASWTLAVREIVRFLRQRSRVTGAIGQPILFWILFGAGLAGSFQFGGTGEQSGISFQEYFLPGVAVLIVLFTSIFTSISVIQDRNEGFLQGVLVAPVPRSSIVMGKVLGGTALALLQAFLFILIAPLLQFVGLAPPMNLSVSPLVLLGAVLFLTLISLGLTALGYFFAWKIDSTQGYHAVMSLVLLPMWLLSGAFFPGTGSVWLSLLIRLNPLTYGVAGLRRVLNSSNAGMESLPPFWLCLTVTTAFALGMLAVDVWITRHDQAIK</sequence>